<name>A0A8T0TS02_PANVG</name>
<feature type="compositionally biased region" description="Pro residues" evidence="1">
    <location>
        <begin position="44"/>
        <end position="56"/>
    </location>
</feature>
<evidence type="ECO:0000313" key="2">
    <source>
        <dbReference type="EMBL" id="KAG2611614.1"/>
    </source>
</evidence>
<keyword evidence="3" id="KW-1185">Reference proteome</keyword>
<dbReference type="Proteomes" id="UP000823388">
    <property type="component" value="Chromosome 4K"/>
</dbReference>
<accession>A0A8T0TS02</accession>
<feature type="compositionally biased region" description="Polar residues" evidence="1">
    <location>
        <begin position="15"/>
        <end position="24"/>
    </location>
</feature>
<evidence type="ECO:0000313" key="3">
    <source>
        <dbReference type="Proteomes" id="UP000823388"/>
    </source>
</evidence>
<evidence type="ECO:0000256" key="1">
    <source>
        <dbReference type="SAM" id="MobiDB-lite"/>
    </source>
</evidence>
<feature type="compositionally biased region" description="Low complexity" evidence="1">
    <location>
        <begin position="57"/>
        <end position="71"/>
    </location>
</feature>
<dbReference type="AlphaFoldDB" id="A0A8T0TS02"/>
<feature type="region of interest" description="Disordered" evidence="1">
    <location>
        <begin position="15"/>
        <end position="80"/>
    </location>
</feature>
<reference evidence="2" key="1">
    <citation type="submission" date="2020-05" db="EMBL/GenBank/DDBJ databases">
        <title>WGS assembly of Panicum virgatum.</title>
        <authorList>
            <person name="Lovell J.T."/>
            <person name="Jenkins J."/>
            <person name="Shu S."/>
            <person name="Juenger T.E."/>
            <person name="Schmutz J."/>
        </authorList>
    </citation>
    <scope>NUCLEOTIDE SEQUENCE</scope>
    <source>
        <strain evidence="2">AP13</strain>
    </source>
</reference>
<dbReference type="EMBL" id="CM029043">
    <property type="protein sequence ID" value="KAG2611614.1"/>
    <property type="molecule type" value="Genomic_DNA"/>
</dbReference>
<organism evidence="2 3">
    <name type="scientific">Panicum virgatum</name>
    <name type="common">Blackwell switchgrass</name>
    <dbReference type="NCBI Taxonomy" id="38727"/>
    <lineage>
        <taxon>Eukaryota</taxon>
        <taxon>Viridiplantae</taxon>
        <taxon>Streptophyta</taxon>
        <taxon>Embryophyta</taxon>
        <taxon>Tracheophyta</taxon>
        <taxon>Spermatophyta</taxon>
        <taxon>Magnoliopsida</taxon>
        <taxon>Liliopsida</taxon>
        <taxon>Poales</taxon>
        <taxon>Poaceae</taxon>
        <taxon>PACMAD clade</taxon>
        <taxon>Panicoideae</taxon>
        <taxon>Panicodae</taxon>
        <taxon>Paniceae</taxon>
        <taxon>Panicinae</taxon>
        <taxon>Panicum</taxon>
        <taxon>Panicum sect. Hiantes</taxon>
    </lineage>
</organism>
<sequence length="102" mass="10802">MYMNQEHIRVIHLNSQHPSPTTQLKAAEHMAPLATAPNGARPGRPCPPRPSPPPQPASMAPQSKITAAQQASPPPPMPELQAALGSIAATPTWLSVPPCFYA</sequence>
<gene>
    <name evidence="2" type="ORF">PVAP13_4KG166800</name>
</gene>
<protein>
    <submittedName>
        <fullName evidence="2">Uncharacterized protein</fullName>
    </submittedName>
</protein>
<proteinExistence type="predicted"/>
<comment type="caution">
    <text evidence="2">The sequence shown here is derived from an EMBL/GenBank/DDBJ whole genome shotgun (WGS) entry which is preliminary data.</text>
</comment>